<sequence length="134" mass="13588">MLRPSRATGALLAVQVVFQTALAAGAPWGRFAYGGAHEGRLPVALRRTSGVAAVGYAAGTLALVTDAGAPAARRAALTGLAAFMAAGTVLNGVSRSSGERLLWAPYCAATAVLAWRARPEAQGTRATRVITGGR</sequence>
<dbReference type="RefSeq" id="WP_274232973.1">
    <property type="nucleotide sequence ID" value="NZ_BAABHQ010000006.1"/>
</dbReference>
<evidence type="ECO:0000313" key="2">
    <source>
        <dbReference type="Proteomes" id="UP001500457"/>
    </source>
</evidence>
<comment type="caution">
    <text evidence="1">The sequence shown here is derived from an EMBL/GenBank/DDBJ whole genome shotgun (WGS) entry which is preliminary data.</text>
</comment>
<gene>
    <name evidence="1" type="ORF">GCM10023203_26500</name>
</gene>
<dbReference type="EMBL" id="BAABHQ010000006">
    <property type="protein sequence ID" value="GAA4875124.1"/>
    <property type="molecule type" value="Genomic_DNA"/>
</dbReference>
<reference evidence="2" key="1">
    <citation type="journal article" date="2019" name="Int. J. Syst. Evol. Microbiol.">
        <title>The Global Catalogue of Microorganisms (GCM) 10K type strain sequencing project: providing services to taxonomists for standard genome sequencing and annotation.</title>
        <authorList>
            <consortium name="The Broad Institute Genomics Platform"/>
            <consortium name="The Broad Institute Genome Sequencing Center for Infectious Disease"/>
            <person name="Wu L."/>
            <person name="Ma J."/>
        </authorList>
    </citation>
    <scope>NUCLEOTIDE SEQUENCE [LARGE SCALE GENOMIC DNA]</scope>
    <source>
        <strain evidence="2">JCM 17983</strain>
    </source>
</reference>
<dbReference type="Proteomes" id="UP001500457">
    <property type="component" value="Unassembled WGS sequence"/>
</dbReference>
<evidence type="ECO:0008006" key="3">
    <source>
        <dbReference type="Google" id="ProtNLM"/>
    </source>
</evidence>
<evidence type="ECO:0000313" key="1">
    <source>
        <dbReference type="EMBL" id="GAA4875124.1"/>
    </source>
</evidence>
<proteinExistence type="predicted"/>
<organism evidence="1 2">
    <name type="scientific">Actinomycetospora straminea</name>
    <dbReference type="NCBI Taxonomy" id="663607"/>
    <lineage>
        <taxon>Bacteria</taxon>
        <taxon>Bacillati</taxon>
        <taxon>Actinomycetota</taxon>
        <taxon>Actinomycetes</taxon>
        <taxon>Pseudonocardiales</taxon>
        <taxon>Pseudonocardiaceae</taxon>
        <taxon>Actinomycetospora</taxon>
    </lineage>
</organism>
<accession>A0ABP9EE99</accession>
<name>A0ABP9EE99_9PSEU</name>
<keyword evidence="2" id="KW-1185">Reference proteome</keyword>
<protein>
    <recommendedName>
        <fullName evidence="3">DoxX-like protein</fullName>
    </recommendedName>
</protein>